<evidence type="ECO:0000256" key="1">
    <source>
        <dbReference type="SAM" id="Phobius"/>
    </source>
</evidence>
<sequence length="108" mass="12390">MKVLYWRRMRHERTLCISLGKDCRQRSLIWQMPEPFAVGWSQMCNLRMTAVDERDHLYSAVGSSNDYKIRFSVIALECCVLFGLGGFLAVGMMSYSSVQCASCRANHL</sequence>
<keyword evidence="1" id="KW-0472">Membrane</keyword>
<evidence type="ECO:0000313" key="2">
    <source>
        <dbReference type="EMBL" id="CAK9203520.1"/>
    </source>
</evidence>
<feature type="transmembrane region" description="Helical" evidence="1">
    <location>
        <begin position="73"/>
        <end position="95"/>
    </location>
</feature>
<keyword evidence="3" id="KW-1185">Reference proteome</keyword>
<keyword evidence="1" id="KW-1133">Transmembrane helix</keyword>
<protein>
    <submittedName>
        <fullName evidence="2">Uncharacterized protein</fullName>
    </submittedName>
</protein>
<reference evidence="2" key="1">
    <citation type="submission" date="2024-02" db="EMBL/GenBank/DDBJ databases">
        <authorList>
            <consortium name="ELIXIR-Norway"/>
            <consortium name="Elixir Norway"/>
        </authorList>
    </citation>
    <scope>NUCLEOTIDE SEQUENCE</scope>
</reference>
<gene>
    <name evidence="2" type="ORF">CSSPTR1EN2_LOCUS6927</name>
</gene>
<evidence type="ECO:0000313" key="3">
    <source>
        <dbReference type="Proteomes" id="UP001497512"/>
    </source>
</evidence>
<proteinExistence type="predicted"/>
<dbReference type="Proteomes" id="UP001497512">
    <property type="component" value="Chromosome 14"/>
</dbReference>
<name>A0ABP0TSS6_9BRYO</name>
<dbReference type="EMBL" id="OZ019906">
    <property type="protein sequence ID" value="CAK9203520.1"/>
    <property type="molecule type" value="Genomic_DNA"/>
</dbReference>
<accession>A0ABP0TSS6</accession>
<keyword evidence="1" id="KW-0812">Transmembrane</keyword>
<organism evidence="2 3">
    <name type="scientific">Sphagnum troendelagicum</name>
    <dbReference type="NCBI Taxonomy" id="128251"/>
    <lineage>
        <taxon>Eukaryota</taxon>
        <taxon>Viridiplantae</taxon>
        <taxon>Streptophyta</taxon>
        <taxon>Embryophyta</taxon>
        <taxon>Bryophyta</taxon>
        <taxon>Sphagnophytina</taxon>
        <taxon>Sphagnopsida</taxon>
        <taxon>Sphagnales</taxon>
        <taxon>Sphagnaceae</taxon>
        <taxon>Sphagnum</taxon>
    </lineage>
</organism>